<sequence>MLEEMLRAEAASVMEHCALPDRRLRIQISDIHSCGDEEQNRKSRPDEDGIGNGTMVGIGYKIKIRTKSMFGIGVRAGLLNPNLLNPRPGSELKARLRSKSKELPINFSYSRAMLLSTWLHDEPASVRACMFMRAYVRARMRAWVPCSVAAGGDDIPLSCHSPLASATLAVPLGHD</sequence>
<dbReference type="EMBL" id="BGZK01000886">
    <property type="protein sequence ID" value="GBP64045.1"/>
    <property type="molecule type" value="Genomic_DNA"/>
</dbReference>
<evidence type="ECO:0000313" key="2">
    <source>
        <dbReference type="Proteomes" id="UP000299102"/>
    </source>
</evidence>
<protein>
    <submittedName>
        <fullName evidence="1">Uncharacterized protein</fullName>
    </submittedName>
</protein>
<comment type="caution">
    <text evidence="1">The sequence shown here is derived from an EMBL/GenBank/DDBJ whole genome shotgun (WGS) entry which is preliminary data.</text>
</comment>
<accession>A0A4C1XPB3</accession>
<evidence type="ECO:0000313" key="1">
    <source>
        <dbReference type="EMBL" id="GBP64045.1"/>
    </source>
</evidence>
<organism evidence="1 2">
    <name type="scientific">Eumeta variegata</name>
    <name type="common">Bagworm moth</name>
    <name type="synonym">Eumeta japonica</name>
    <dbReference type="NCBI Taxonomy" id="151549"/>
    <lineage>
        <taxon>Eukaryota</taxon>
        <taxon>Metazoa</taxon>
        <taxon>Ecdysozoa</taxon>
        <taxon>Arthropoda</taxon>
        <taxon>Hexapoda</taxon>
        <taxon>Insecta</taxon>
        <taxon>Pterygota</taxon>
        <taxon>Neoptera</taxon>
        <taxon>Endopterygota</taxon>
        <taxon>Lepidoptera</taxon>
        <taxon>Glossata</taxon>
        <taxon>Ditrysia</taxon>
        <taxon>Tineoidea</taxon>
        <taxon>Psychidae</taxon>
        <taxon>Oiketicinae</taxon>
        <taxon>Eumeta</taxon>
    </lineage>
</organism>
<dbReference type="AlphaFoldDB" id="A0A4C1XPB3"/>
<dbReference type="Proteomes" id="UP000299102">
    <property type="component" value="Unassembled WGS sequence"/>
</dbReference>
<proteinExistence type="predicted"/>
<name>A0A4C1XPB3_EUMVA</name>
<reference evidence="1 2" key="1">
    <citation type="journal article" date="2019" name="Commun. Biol.">
        <title>The bagworm genome reveals a unique fibroin gene that provides high tensile strength.</title>
        <authorList>
            <person name="Kono N."/>
            <person name="Nakamura H."/>
            <person name="Ohtoshi R."/>
            <person name="Tomita M."/>
            <person name="Numata K."/>
            <person name="Arakawa K."/>
        </authorList>
    </citation>
    <scope>NUCLEOTIDE SEQUENCE [LARGE SCALE GENOMIC DNA]</scope>
</reference>
<gene>
    <name evidence="1" type="ORF">EVAR_44128_1</name>
</gene>
<keyword evidence="2" id="KW-1185">Reference proteome</keyword>